<dbReference type="EMBL" id="UINC01215142">
    <property type="protein sequence ID" value="SVE40694.1"/>
    <property type="molecule type" value="Genomic_DNA"/>
</dbReference>
<dbReference type="InterPro" id="IPR015813">
    <property type="entry name" value="Pyrv/PenolPyrv_kinase-like_dom"/>
</dbReference>
<dbReference type="GO" id="GO:0005829">
    <property type="term" value="C:cytosol"/>
    <property type="evidence" value="ECO:0007669"/>
    <property type="project" value="TreeGrafter"/>
</dbReference>
<reference evidence="1" key="1">
    <citation type="submission" date="2018-05" db="EMBL/GenBank/DDBJ databases">
        <authorList>
            <person name="Lanie J.A."/>
            <person name="Ng W.-L."/>
            <person name="Kazmierczak K.M."/>
            <person name="Andrzejewski T.M."/>
            <person name="Davidsen T.M."/>
            <person name="Wayne K.J."/>
            <person name="Tettelin H."/>
            <person name="Glass J.I."/>
            <person name="Rusch D."/>
            <person name="Podicherti R."/>
            <person name="Tsui H.-C.T."/>
            <person name="Winkler M.E."/>
        </authorList>
    </citation>
    <scope>NUCLEOTIDE SEQUENCE</scope>
</reference>
<evidence type="ECO:0000313" key="1">
    <source>
        <dbReference type="EMBL" id="SVE40694.1"/>
    </source>
</evidence>
<evidence type="ECO:0008006" key="2">
    <source>
        <dbReference type="Google" id="ProtNLM"/>
    </source>
</evidence>
<feature type="non-terminal residue" evidence="1">
    <location>
        <position position="1"/>
    </location>
</feature>
<dbReference type="PANTHER" id="PTHR30523">
    <property type="entry name" value="PHOSPHOENOLPYRUVATE CARBOXYLASE"/>
    <property type="match status" value="1"/>
</dbReference>
<dbReference type="GO" id="GO:0015977">
    <property type="term" value="P:carbon fixation"/>
    <property type="evidence" value="ECO:0007669"/>
    <property type="project" value="InterPro"/>
</dbReference>
<dbReference type="GO" id="GO:0006099">
    <property type="term" value="P:tricarboxylic acid cycle"/>
    <property type="evidence" value="ECO:0007669"/>
    <property type="project" value="InterPro"/>
</dbReference>
<protein>
    <recommendedName>
        <fullName evidence="2">Phosphoenolpyruvate carboxylase</fullName>
    </recommendedName>
</protein>
<dbReference type="AlphaFoldDB" id="A0A383D8Q0"/>
<gene>
    <name evidence="1" type="ORF">METZ01_LOCUS493548</name>
</gene>
<accession>A0A383D8Q0</accession>
<dbReference type="PANTHER" id="PTHR30523:SF6">
    <property type="entry name" value="PHOSPHOENOLPYRUVATE CARBOXYLASE"/>
    <property type="match status" value="1"/>
</dbReference>
<proteinExistence type="predicted"/>
<dbReference type="InterPro" id="IPR021135">
    <property type="entry name" value="PEP_COase"/>
</dbReference>
<sequence>VLEATLSPPIKPKENWRKLMNDMSVVASYAYRYNLRKDKNFLRYYYQVTPQKILEHLFIGSRPSKRNKSKDIKNLRAIPWVFAWTQIRFIVPAWLGTLEALKLAERGQNNKILKDMLNNWPFFYAMMDMLDMVLTKTDQRVIQFYEECLADQELKNIGEKLRKQLLSLIYLNKKLIPTHILEQRKSYRESIRIRNTYAETLNLLQADIMRKLNKNSLKDKNKKILKDAMLVTIAGIS</sequence>
<dbReference type="Pfam" id="PF00311">
    <property type="entry name" value="PEPcase"/>
    <property type="match status" value="1"/>
</dbReference>
<organism evidence="1">
    <name type="scientific">marine metagenome</name>
    <dbReference type="NCBI Taxonomy" id="408172"/>
    <lineage>
        <taxon>unclassified sequences</taxon>
        <taxon>metagenomes</taxon>
        <taxon>ecological metagenomes</taxon>
    </lineage>
</organism>
<dbReference type="SUPFAM" id="SSF51621">
    <property type="entry name" value="Phosphoenolpyruvate/pyruvate domain"/>
    <property type="match status" value="1"/>
</dbReference>
<dbReference type="GO" id="GO:0008964">
    <property type="term" value="F:phosphoenolpyruvate carboxylase activity"/>
    <property type="evidence" value="ECO:0007669"/>
    <property type="project" value="InterPro"/>
</dbReference>
<feature type="non-terminal residue" evidence="1">
    <location>
        <position position="237"/>
    </location>
</feature>
<name>A0A383D8Q0_9ZZZZ</name>